<dbReference type="PANTHER" id="PTHR11365:SF2">
    <property type="entry name" value="5-OXOPROLINASE"/>
    <property type="match status" value="1"/>
</dbReference>
<dbReference type="InterPro" id="IPR003692">
    <property type="entry name" value="Hydantoinase_B"/>
</dbReference>
<sequence>MAISVIKEYGLQTVNECMIHIRNNAEQSVRKLLRDLVKKHGNRLEARYYLGDGSPMNLRIEIDEALGSAVFDYEGTGPEIRGNLLEAESRKPWVIPTVLIPTLAISR</sequence>
<protein>
    <recommendedName>
        <fullName evidence="1">Hydantoinase B/oxoprolinase domain-containing protein</fullName>
    </recommendedName>
</protein>
<evidence type="ECO:0000313" key="2">
    <source>
        <dbReference type="EMBL" id="CAE6459236.1"/>
    </source>
</evidence>
<reference evidence="2" key="1">
    <citation type="submission" date="2021-01" db="EMBL/GenBank/DDBJ databases">
        <authorList>
            <person name="Kaushik A."/>
        </authorList>
    </citation>
    <scope>NUCLEOTIDE SEQUENCE</scope>
    <source>
        <strain evidence="2">AG3-1AP</strain>
    </source>
</reference>
<evidence type="ECO:0000313" key="3">
    <source>
        <dbReference type="Proteomes" id="UP000663831"/>
    </source>
</evidence>
<name>A0A8H3BMG7_9AGAM</name>
<comment type="caution">
    <text evidence="2">The sequence shown here is derived from an EMBL/GenBank/DDBJ whole genome shotgun (WGS) entry which is preliminary data.</text>
</comment>
<organism evidence="2 3">
    <name type="scientific">Rhizoctonia solani</name>
    <dbReference type="NCBI Taxonomy" id="456999"/>
    <lineage>
        <taxon>Eukaryota</taxon>
        <taxon>Fungi</taxon>
        <taxon>Dikarya</taxon>
        <taxon>Basidiomycota</taxon>
        <taxon>Agaricomycotina</taxon>
        <taxon>Agaricomycetes</taxon>
        <taxon>Cantharellales</taxon>
        <taxon>Ceratobasidiaceae</taxon>
        <taxon>Rhizoctonia</taxon>
    </lineage>
</organism>
<proteinExistence type="predicted"/>
<evidence type="ECO:0000259" key="1">
    <source>
        <dbReference type="Pfam" id="PF02538"/>
    </source>
</evidence>
<dbReference type="GO" id="GO:0006749">
    <property type="term" value="P:glutathione metabolic process"/>
    <property type="evidence" value="ECO:0007669"/>
    <property type="project" value="TreeGrafter"/>
</dbReference>
<dbReference type="Proteomes" id="UP000663831">
    <property type="component" value="Unassembled WGS sequence"/>
</dbReference>
<feature type="domain" description="Hydantoinase B/oxoprolinase" evidence="1">
    <location>
        <begin position="5"/>
        <end position="84"/>
    </location>
</feature>
<dbReference type="GO" id="GO:0005829">
    <property type="term" value="C:cytosol"/>
    <property type="evidence" value="ECO:0007669"/>
    <property type="project" value="TreeGrafter"/>
</dbReference>
<dbReference type="InterPro" id="IPR045079">
    <property type="entry name" value="Oxoprolinase-like"/>
</dbReference>
<dbReference type="PANTHER" id="PTHR11365">
    <property type="entry name" value="5-OXOPROLINASE RELATED"/>
    <property type="match status" value="1"/>
</dbReference>
<dbReference type="AlphaFoldDB" id="A0A8H3BMG7"/>
<gene>
    <name evidence="2" type="ORF">RDB_LOCUS74556</name>
</gene>
<dbReference type="Pfam" id="PF02538">
    <property type="entry name" value="Hydantoinase_B"/>
    <property type="match status" value="1"/>
</dbReference>
<dbReference type="EMBL" id="CAJMWV010002294">
    <property type="protein sequence ID" value="CAE6459236.1"/>
    <property type="molecule type" value="Genomic_DNA"/>
</dbReference>
<dbReference type="GO" id="GO:0017168">
    <property type="term" value="F:5-oxoprolinase (ATP-hydrolyzing) activity"/>
    <property type="evidence" value="ECO:0007669"/>
    <property type="project" value="TreeGrafter"/>
</dbReference>
<accession>A0A8H3BMG7</accession>